<evidence type="ECO:0000313" key="9">
    <source>
        <dbReference type="EMBL" id="QOR47471.1"/>
    </source>
</evidence>
<dbReference type="Gene3D" id="3.30.200.20">
    <property type="entry name" value="Phosphorylase Kinase, domain 1"/>
    <property type="match status" value="1"/>
</dbReference>
<dbReference type="SUPFAM" id="SSF56112">
    <property type="entry name" value="Protein kinase-like (PK-like)"/>
    <property type="match status" value="1"/>
</dbReference>
<feature type="compositionally biased region" description="Polar residues" evidence="6">
    <location>
        <begin position="348"/>
        <end position="362"/>
    </location>
</feature>
<feature type="binding site" evidence="5">
    <location>
        <position position="38"/>
    </location>
    <ligand>
        <name>ATP</name>
        <dbReference type="ChEBI" id="CHEBI:30616"/>
    </ligand>
</feature>
<dbReference type="EMBL" id="CP063212">
    <property type="protein sequence ID" value="QOR47471.1"/>
    <property type="molecule type" value="Genomic_DNA"/>
</dbReference>
<evidence type="ECO:0000259" key="8">
    <source>
        <dbReference type="PROSITE" id="PS50011"/>
    </source>
</evidence>
<keyword evidence="3 9" id="KW-0418">Kinase</keyword>
<dbReference type="InterPro" id="IPR008271">
    <property type="entry name" value="Ser/Thr_kinase_AS"/>
</dbReference>
<feature type="region of interest" description="Disordered" evidence="6">
    <location>
        <begin position="329"/>
        <end position="438"/>
    </location>
</feature>
<reference evidence="9 10" key="1">
    <citation type="submission" date="2020-10" db="EMBL/GenBank/DDBJ databases">
        <title>Trueperella pecoris sp. nov. isolated from bovine and porcine specimens.</title>
        <authorList>
            <person name="Schoenecker L."/>
            <person name="Schnydrig P."/>
            <person name="Brodard I."/>
            <person name="Thomann A."/>
            <person name="Hemphill A."/>
            <person name="Rodriguez-Campos S."/>
            <person name="Perreten V."/>
            <person name="Jores J."/>
            <person name="Kittl S."/>
        </authorList>
    </citation>
    <scope>NUCLEOTIDE SEQUENCE [LARGE SCALE GENOMIC DNA]</scope>
    <source>
        <strain evidence="9 10">19OD0592</strain>
    </source>
</reference>
<evidence type="ECO:0000256" key="2">
    <source>
        <dbReference type="ARBA" id="ARBA00022741"/>
    </source>
</evidence>
<feature type="domain" description="Protein kinase" evidence="8">
    <location>
        <begin position="10"/>
        <end position="265"/>
    </location>
</feature>
<dbReference type="PANTHER" id="PTHR43289">
    <property type="entry name" value="MITOGEN-ACTIVATED PROTEIN KINASE KINASE KINASE 20-RELATED"/>
    <property type="match status" value="1"/>
</dbReference>
<dbReference type="SMART" id="SM00220">
    <property type="entry name" value="S_TKc"/>
    <property type="match status" value="1"/>
</dbReference>
<evidence type="ECO:0000256" key="4">
    <source>
        <dbReference type="ARBA" id="ARBA00022840"/>
    </source>
</evidence>
<feature type="transmembrane region" description="Helical" evidence="7">
    <location>
        <begin position="597"/>
        <end position="618"/>
    </location>
</feature>
<keyword evidence="2 5" id="KW-0547">Nucleotide-binding</keyword>
<evidence type="ECO:0000256" key="3">
    <source>
        <dbReference type="ARBA" id="ARBA00022777"/>
    </source>
</evidence>
<evidence type="ECO:0000256" key="5">
    <source>
        <dbReference type="PROSITE-ProRule" id="PRU10141"/>
    </source>
</evidence>
<sequence>MRLGSTIGGYRIVEKIGSGGMSVVYRAIDADGRDVALKLLHPELAVDPRARQRLRREVAMLQRVKGPYVAQILDAETDEEEIFIVTELIEGPTLDRDVRESGRYEGGDLLELGQELSAALESIHHAGVLHRDLKPSNVMMGADGPVLIDFGIAQLGDDLRMTQTGSLTHTPGFCDPRVIRGQDPDVDADWWALAAVLAYAATGRAPFGVGNSPAVMHRVITGDAQLDGLPAGVARAFRAALSPRLEVRLNCADLLGALATGEAGVEGDDGEEFGGAREATGYTDSYELAGASDQPTQIWEEPATQHTQVWDESAQDALAESIGATRPIVTGGSFATAPYGVDDLDQTGPMTTPYSLDPTRQQAYPGPALPPAVHEPPNTANMPTFDPGRGGHQDVERGHPASGAPGGPQRTSIFDRPAFSQPPAPIAGDAAQPDALSGPYAPGQALPAWYKPPRKARLQVLAVGVVVVLFALAWPVAAAVAAGALILAVSWLGGAQADLKERRARRGGPYRNDVVGAFARSPLTLLGAALRTLVSLAVGAGLGWATLTGLGLFTAFTTPVANASGVGVGLVVAWLMGTNANGREGARYVMEGIAPSAGYRLFWLAITLVVSMAAVVVVSQSGVKLF</sequence>
<keyword evidence="4 5" id="KW-0067">ATP-binding</keyword>
<dbReference type="Pfam" id="PF00069">
    <property type="entry name" value="Pkinase"/>
    <property type="match status" value="1"/>
</dbReference>
<feature type="transmembrane region" description="Helical" evidence="7">
    <location>
        <begin position="550"/>
        <end position="576"/>
    </location>
</feature>
<feature type="transmembrane region" description="Helical" evidence="7">
    <location>
        <begin position="514"/>
        <end position="538"/>
    </location>
</feature>
<dbReference type="InterPro" id="IPR000719">
    <property type="entry name" value="Prot_kinase_dom"/>
</dbReference>
<evidence type="ECO:0000313" key="10">
    <source>
        <dbReference type="Proteomes" id="UP000594961"/>
    </source>
</evidence>
<dbReference type="Gene3D" id="1.10.510.10">
    <property type="entry name" value="Transferase(Phosphotransferase) domain 1"/>
    <property type="match status" value="1"/>
</dbReference>
<feature type="compositionally biased region" description="Basic and acidic residues" evidence="6">
    <location>
        <begin position="389"/>
        <end position="399"/>
    </location>
</feature>
<dbReference type="PROSITE" id="PS00108">
    <property type="entry name" value="PROTEIN_KINASE_ST"/>
    <property type="match status" value="1"/>
</dbReference>
<feature type="transmembrane region" description="Helical" evidence="7">
    <location>
        <begin position="460"/>
        <end position="493"/>
    </location>
</feature>
<dbReference type="Proteomes" id="UP000594961">
    <property type="component" value="Chromosome"/>
</dbReference>
<proteinExistence type="predicted"/>
<dbReference type="InterPro" id="IPR017441">
    <property type="entry name" value="Protein_kinase_ATP_BS"/>
</dbReference>
<dbReference type="PROSITE" id="PS50011">
    <property type="entry name" value="PROTEIN_KINASE_DOM"/>
    <property type="match status" value="1"/>
</dbReference>
<organism evidence="9 10">
    <name type="scientific">Trueperella pecoris</name>
    <dbReference type="NCBI Taxonomy" id="2733571"/>
    <lineage>
        <taxon>Bacteria</taxon>
        <taxon>Bacillati</taxon>
        <taxon>Actinomycetota</taxon>
        <taxon>Actinomycetes</taxon>
        <taxon>Actinomycetales</taxon>
        <taxon>Actinomycetaceae</taxon>
        <taxon>Trueperella</taxon>
    </lineage>
</organism>
<dbReference type="InterPro" id="IPR011009">
    <property type="entry name" value="Kinase-like_dom_sf"/>
</dbReference>
<dbReference type="GO" id="GO:0004674">
    <property type="term" value="F:protein serine/threonine kinase activity"/>
    <property type="evidence" value="ECO:0007669"/>
    <property type="project" value="TreeGrafter"/>
</dbReference>
<keyword evidence="7" id="KW-0812">Transmembrane</keyword>
<protein>
    <submittedName>
        <fullName evidence="9">Protein kinase</fullName>
    </submittedName>
</protein>
<dbReference type="GO" id="GO:0005524">
    <property type="term" value="F:ATP binding"/>
    <property type="evidence" value="ECO:0007669"/>
    <property type="project" value="UniProtKB-UniRule"/>
</dbReference>
<gene>
    <name evidence="9" type="ORF">INS90_09525</name>
</gene>
<dbReference type="AlphaFoldDB" id="A0A7M1R070"/>
<evidence type="ECO:0000256" key="7">
    <source>
        <dbReference type="SAM" id="Phobius"/>
    </source>
</evidence>
<dbReference type="CDD" id="cd14014">
    <property type="entry name" value="STKc_PknB_like"/>
    <property type="match status" value="1"/>
</dbReference>
<dbReference type="PANTHER" id="PTHR43289:SF34">
    <property type="entry name" value="SERINE_THREONINE-PROTEIN KINASE YBDM-RELATED"/>
    <property type="match status" value="1"/>
</dbReference>
<dbReference type="PROSITE" id="PS00107">
    <property type="entry name" value="PROTEIN_KINASE_ATP"/>
    <property type="match status" value="1"/>
</dbReference>
<accession>A0A7M1R070</accession>
<dbReference type="RefSeq" id="WP_197552684.1">
    <property type="nucleotide sequence ID" value="NZ_CP063212.1"/>
</dbReference>
<evidence type="ECO:0000256" key="6">
    <source>
        <dbReference type="SAM" id="MobiDB-lite"/>
    </source>
</evidence>
<keyword evidence="7" id="KW-1133">Transmembrane helix</keyword>
<keyword evidence="1" id="KW-0808">Transferase</keyword>
<evidence type="ECO:0000256" key="1">
    <source>
        <dbReference type="ARBA" id="ARBA00022679"/>
    </source>
</evidence>
<keyword evidence="7" id="KW-0472">Membrane</keyword>
<name>A0A7M1R070_9ACTO</name>